<evidence type="ECO:0000256" key="3">
    <source>
        <dbReference type="ARBA" id="ARBA00022777"/>
    </source>
</evidence>
<dbReference type="Pfam" id="PF00370">
    <property type="entry name" value="FGGY_N"/>
    <property type="match status" value="1"/>
</dbReference>
<dbReference type="Gene3D" id="3.30.420.40">
    <property type="match status" value="1"/>
</dbReference>
<dbReference type="InterPro" id="IPR018484">
    <property type="entry name" value="FGGY_N"/>
</dbReference>
<organism evidence="6 7">
    <name type="scientific">Streptomyces sanglieri</name>
    <dbReference type="NCBI Taxonomy" id="193460"/>
    <lineage>
        <taxon>Bacteria</taxon>
        <taxon>Bacillati</taxon>
        <taxon>Actinomycetota</taxon>
        <taxon>Actinomycetes</taxon>
        <taxon>Kitasatosporales</taxon>
        <taxon>Streptomycetaceae</taxon>
        <taxon>Streptomyces</taxon>
    </lineage>
</organism>
<evidence type="ECO:0000256" key="4">
    <source>
        <dbReference type="SAM" id="MobiDB-lite"/>
    </source>
</evidence>
<dbReference type="Proteomes" id="UP001596915">
    <property type="component" value="Unassembled WGS sequence"/>
</dbReference>
<dbReference type="EMBL" id="JBHTGL010000008">
    <property type="protein sequence ID" value="MFD0624092.1"/>
    <property type="molecule type" value="Genomic_DNA"/>
</dbReference>
<gene>
    <name evidence="6" type="ORF">ACFQ2K_16225</name>
</gene>
<evidence type="ECO:0000259" key="5">
    <source>
        <dbReference type="Pfam" id="PF00370"/>
    </source>
</evidence>
<protein>
    <submittedName>
        <fullName evidence="6">FGGY family carbohydrate kinase</fullName>
    </submittedName>
</protein>
<reference evidence="7" key="1">
    <citation type="journal article" date="2019" name="Int. J. Syst. Evol. Microbiol.">
        <title>The Global Catalogue of Microorganisms (GCM) 10K type strain sequencing project: providing services to taxonomists for standard genome sequencing and annotation.</title>
        <authorList>
            <consortium name="The Broad Institute Genomics Platform"/>
            <consortium name="The Broad Institute Genome Sequencing Center for Infectious Disease"/>
            <person name="Wu L."/>
            <person name="Ma J."/>
        </authorList>
    </citation>
    <scope>NUCLEOTIDE SEQUENCE [LARGE SCALE GENOMIC DNA]</scope>
    <source>
        <strain evidence="7">JCM 12607</strain>
    </source>
</reference>
<dbReference type="PANTHER" id="PTHR10196:SF69">
    <property type="entry name" value="GLYCEROL KINASE"/>
    <property type="match status" value="1"/>
</dbReference>
<keyword evidence="7" id="KW-1185">Reference proteome</keyword>
<evidence type="ECO:0000313" key="6">
    <source>
        <dbReference type="EMBL" id="MFD0624092.1"/>
    </source>
</evidence>
<evidence type="ECO:0000313" key="7">
    <source>
        <dbReference type="Proteomes" id="UP001596915"/>
    </source>
</evidence>
<evidence type="ECO:0000256" key="1">
    <source>
        <dbReference type="ARBA" id="ARBA00009156"/>
    </source>
</evidence>
<proteinExistence type="inferred from homology"/>
<feature type="region of interest" description="Disordered" evidence="4">
    <location>
        <begin position="222"/>
        <end position="321"/>
    </location>
</feature>
<dbReference type="InterPro" id="IPR043129">
    <property type="entry name" value="ATPase_NBD"/>
</dbReference>
<feature type="compositionally biased region" description="Pro residues" evidence="4">
    <location>
        <begin position="231"/>
        <end position="249"/>
    </location>
</feature>
<comment type="similarity">
    <text evidence="1">Belongs to the FGGY kinase family.</text>
</comment>
<dbReference type="PANTHER" id="PTHR10196">
    <property type="entry name" value="SUGAR KINASE"/>
    <property type="match status" value="1"/>
</dbReference>
<keyword evidence="3 6" id="KW-0418">Kinase</keyword>
<comment type="caution">
    <text evidence="6">The sequence shown here is derived from an EMBL/GenBank/DDBJ whole genome shotgun (WGS) entry which is preliminary data.</text>
</comment>
<feature type="domain" description="Carbohydrate kinase FGGY N-terminal" evidence="5">
    <location>
        <begin position="14"/>
        <end position="218"/>
    </location>
</feature>
<dbReference type="GO" id="GO:0016301">
    <property type="term" value="F:kinase activity"/>
    <property type="evidence" value="ECO:0007669"/>
    <property type="project" value="UniProtKB-KW"/>
</dbReference>
<accession>A0ABW2WRN0</accession>
<keyword evidence="2" id="KW-0808">Transferase</keyword>
<evidence type="ECO:0000256" key="2">
    <source>
        <dbReference type="ARBA" id="ARBA00022679"/>
    </source>
</evidence>
<dbReference type="SUPFAM" id="SSF53067">
    <property type="entry name" value="Actin-like ATPase domain"/>
    <property type="match status" value="1"/>
</dbReference>
<sequence>MTQTFPGAAARRGVLSIDEGTTGTRAGVVLDSGAAHEVFYRSIKVSHPDDLSVEQDPMEIWTATVEVARRAVGRAREEGIGITAVALSTQRATAMLWDRVTGRPLLPAVVWQDRRYAADLTSYEAEWDTALLARQGRPVGARAPFLWAARQIAAHPEVAAAHREGRLLFGTVDTWLIWRLTGGAVHATTPTNAASTGGYLLQRHAWDEEWIGHLGFPSTCCRSSAPTTPDSAPPTRPPSASPSRWPPPWATSTPHSSRSAVSPPGRACASTGPAPSSTRRPAPRPPCPGRTSPGCSPSPAGGRATPATTAWRRTPPRRARR</sequence>
<feature type="compositionally biased region" description="Low complexity" evidence="4">
    <location>
        <begin position="289"/>
        <end position="313"/>
    </location>
</feature>
<name>A0ABW2WRN0_9ACTN</name>